<evidence type="ECO:0000313" key="6">
    <source>
        <dbReference type="Proteomes" id="UP000230750"/>
    </source>
</evidence>
<protein>
    <submittedName>
        <fullName evidence="5">Putative DDB1-and CUL4-associated factor 6-like</fullName>
    </submittedName>
</protein>
<dbReference type="InterPro" id="IPR001680">
    <property type="entry name" value="WD40_rpt"/>
</dbReference>
<evidence type="ECO:0000256" key="1">
    <source>
        <dbReference type="ARBA" id="ARBA00022574"/>
    </source>
</evidence>
<dbReference type="InterPro" id="IPR036322">
    <property type="entry name" value="WD40_repeat_dom_sf"/>
</dbReference>
<comment type="caution">
    <text evidence="5">The sequence shown here is derived from an EMBL/GenBank/DDBJ whole genome shotgun (WGS) entry which is preliminary data.</text>
</comment>
<feature type="compositionally biased region" description="Basic residues" evidence="4">
    <location>
        <begin position="142"/>
        <end position="155"/>
    </location>
</feature>
<dbReference type="PROSITE" id="PS50082">
    <property type="entry name" value="WD_REPEATS_2"/>
    <property type="match status" value="1"/>
</dbReference>
<dbReference type="SUPFAM" id="SSF50978">
    <property type="entry name" value="WD40 repeat-like"/>
    <property type="match status" value="1"/>
</dbReference>
<dbReference type="EMBL" id="MRZV01000786">
    <property type="protein sequence ID" value="PIK44278.1"/>
    <property type="molecule type" value="Genomic_DNA"/>
</dbReference>
<keyword evidence="6" id="KW-1185">Reference proteome</keyword>
<name>A0A2G8K8D6_STIJA</name>
<dbReference type="Proteomes" id="UP000230750">
    <property type="component" value="Unassembled WGS sequence"/>
</dbReference>
<feature type="region of interest" description="Disordered" evidence="4">
    <location>
        <begin position="1"/>
        <end position="155"/>
    </location>
</feature>
<keyword evidence="2" id="KW-0677">Repeat</keyword>
<evidence type="ECO:0000256" key="2">
    <source>
        <dbReference type="ARBA" id="ARBA00022737"/>
    </source>
</evidence>
<dbReference type="InterPro" id="IPR015943">
    <property type="entry name" value="WD40/YVTN_repeat-like_dom_sf"/>
</dbReference>
<dbReference type="PANTHER" id="PTHR15574:SF39">
    <property type="entry name" value="DDB1- AND CUL4-ASSOCIATED FACTOR 6"/>
    <property type="match status" value="1"/>
</dbReference>
<evidence type="ECO:0000313" key="5">
    <source>
        <dbReference type="EMBL" id="PIK44278.1"/>
    </source>
</evidence>
<feature type="compositionally biased region" description="Acidic residues" evidence="4">
    <location>
        <begin position="15"/>
        <end position="36"/>
    </location>
</feature>
<feature type="compositionally biased region" description="Basic and acidic residues" evidence="4">
    <location>
        <begin position="120"/>
        <end position="133"/>
    </location>
</feature>
<dbReference type="OrthoDB" id="4869960at2759"/>
<dbReference type="AlphaFoldDB" id="A0A2G8K8D6"/>
<dbReference type="GO" id="GO:0080008">
    <property type="term" value="C:Cul4-RING E3 ubiquitin ligase complex"/>
    <property type="evidence" value="ECO:0007669"/>
    <property type="project" value="TreeGrafter"/>
</dbReference>
<evidence type="ECO:0000256" key="4">
    <source>
        <dbReference type="SAM" id="MobiDB-lite"/>
    </source>
</evidence>
<feature type="compositionally biased region" description="Basic and acidic residues" evidence="4">
    <location>
        <begin position="197"/>
        <end position="206"/>
    </location>
</feature>
<feature type="repeat" description="WD" evidence="3">
    <location>
        <begin position="293"/>
        <end position="324"/>
    </location>
</feature>
<keyword evidence="1 3" id="KW-0853">WD repeat</keyword>
<proteinExistence type="predicted"/>
<organism evidence="5 6">
    <name type="scientific">Stichopus japonicus</name>
    <name type="common">Sea cucumber</name>
    <dbReference type="NCBI Taxonomy" id="307972"/>
    <lineage>
        <taxon>Eukaryota</taxon>
        <taxon>Metazoa</taxon>
        <taxon>Echinodermata</taxon>
        <taxon>Eleutherozoa</taxon>
        <taxon>Echinozoa</taxon>
        <taxon>Holothuroidea</taxon>
        <taxon>Aspidochirotacea</taxon>
        <taxon>Aspidochirotida</taxon>
        <taxon>Stichopodidae</taxon>
        <taxon>Apostichopus</taxon>
    </lineage>
</organism>
<dbReference type="GO" id="GO:0045944">
    <property type="term" value="P:positive regulation of transcription by RNA polymerase II"/>
    <property type="evidence" value="ECO:0007669"/>
    <property type="project" value="TreeGrafter"/>
</dbReference>
<accession>A0A2G8K8D6</accession>
<dbReference type="SMART" id="SM00320">
    <property type="entry name" value="WD40"/>
    <property type="match status" value="2"/>
</dbReference>
<sequence>MQSPGDGQSVKEGSDNSDDAEVGLSDIEMEEEEREETDDKSNDKERNDSKGRDERCDTPLALKERQEDWNPKDRTTKQFADPSTRRRKVSVSGIPGQEPDAVPSSSGQGQSSADTQRSQTRAEESVSDIRSRFESGNVRPASRPRPRRVSPSRRIPHFRREVLVNADEMDISDTDSDFDSDDDLVLRRPRRSSSSTDESRDHEAALREGAAASKSSRLKELFKNHRMRKEKEEEEMLRNVKSPKIKMVYKGHRNSRTMIKEATFWGSNHVLSGSDCGHVFIWDRHTGKLVMLLEGDRHVVNCIQPHPTEPILATSGIDYDIKIWGPLADEPRLPSGAEEVIRINELMLEETRDTITIPPSFMLRMLASLNHLRTGAH</sequence>
<dbReference type="Pfam" id="PF00400">
    <property type="entry name" value="WD40"/>
    <property type="match status" value="1"/>
</dbReference>
<reference evidence="5 6" key="1">
    <citation type="journal article" date="2017" name="PLoS Biol.">
        <title>The sea cucumber genome provides insights into morphological evolution and visceral regeneration.</title>
        <authorList>
            <person name="Zhang X."/>
            <person name="Sun L."/>
            <person name="Yuan J."/>
            <person name="Sun Y."/>
            <person name="Gao Y."/>
            <person name="Zhang L."/>
            <person name="Li S."/>
            <person name="Dai H."/>
            <person name="Hamel J.F."/>
            <person name="Liu C."/>
            <person name="Yu Y."/>
            <person name="Liu S."/>
            <person name="Lin W."/>
            <person name="Guo K."/>
            <person name="Jin S."/>
            <person name="Xu P."/>
            <person name="Storey K.B."/>
            <person name="Huan P."/>
            <person name="Zhang T."/>
            <person name="Zhou Y."/>
            <person name="Zhang J."/>
            <person name="Lin C."/>
            <person name="Li X."/>
            <person name="Xing L."/>
            <person name="Huo D."/>
            <person name="Sun M."/>
            <person name="Wang L."/>
            <person name="Mercier A."/>
            <person name="Li F."/>
            <person name="Yang H."/>
            <person name="Xiang J."/>
        </authorList>
    </citation>
    <scope>NUCLEOTIDE SEQUENCE [LARGE SCALE GENOMIC DNA]</scope>
    <source>
        <strain evidence="5">Shaxun</strain>
        <tissue evidence="5">Muscle</tissue>
    </source>
</reference>
<dbReference type="InterPro" id="IPR045151">
    <property type="entry name" value="DCAF8"/>
</dbReference>
<dbReference type="Gene3D" id="2.130.10.10">
    <property type="entry name" value="YVTN repeat-like/Quinoprotein amine dehydrogenase"/>
    <property type="match status" value="1"/>
</dbReference>
<dbReference type="STRING" id="307972.A0A2G8K8D6"/>
<evidence type="ECO:0000256" key="3">
    <source>
        <dbReference type="PROSITE-ProRule" id="PRU00221"/>
    </source>
</evidence>
<feature type="compositionally biased region" description="Polar residues" evidence="4">
    <location>
        <begin position="103"/>
        <end position="119"/>
    </location>
</feature>
<feature type="region of interest" description="Disordered" evidence="4">
    <location>
        <begin position="171"/>
        <end position="221"/>
    </location>
</feature>
<gene>
    <name evidence="5" type="ORF">BSL78_18868</name>
</gene>
<feature type="compositionally biased region" description="Basic and acidic residues" evidence="4">
    <location>
        <begin position="37"/>
        <end position="76"/>
    </location>
</feature>
<feature type="compositionally biased region" description="Acidic residues" evidence="4">
    <location>
        <begin position="171"/>
        <end position="183"/>
    </location>
</feature>
<dbReference type="GO" id="GO:0005737">
    <property type="term" value="C:cytoplasm"/>
    <property type="evidence" value="ECO:0007669"/>
    <property type="project" value="TreeGrafter"/>
</dbReference>
<dbReference type="PANTHER" id="PTHR15574">
    <property type="entry name" value="WD REPEAT DOMAIN-CONTAINING FAMILY"/>
    <property type="match status" value="1"/>
</dbReference>